<evidence type="ECO:0000313" key="1">
    <source>
        <dbReference type="EnsemblPlants" id="QL02p072876:mrna"/>
    </source>
</evidence>
<dbReference type="AlphaFoldDB" id="A0A7N2KZP3"/>
<organism evidence="1 2">
    <name type="scientific">Quercus lobata</name>
    <name type="common">Valley oak</name>
    <dbReference type="NCBI Taxonomy" id="97700"/>
    <lineage>
        <taxon>Eukaryota</taxon>
        <taxon>Viridiplantae</taxon>
        <taxon>Streptophyta</taxon>
        <taxon>Embryophyta</taxon>
        <taxon>Tracheophyta</taxon>
        <taxon>Spermatophyta</taxon>
        <taxon>Magnoliopsida</taxon>
        <taxon>eudicotyledons</taxon>
        <taxon>Gunneridae</taxon>
        <taxon>Pentapetalae</taxon>
        <taxon>rosids</taxon>
        <taxon>fabids</taxon>
        <taxon>Fagales</taxon>
        <taxon>Fagaceae</taxon>
        <taxon>Quercus</taxon>
    </lineage>
</organism>
<dbReference type="EnsemblPlants" id="QL02p072876:mrna">
    <property type="protein sequence ID" value="QL02p072876:mrna"/>
    <property type="gene ID" value="QL02p072876"/>
</dbReference>
<dbReference type="InParanoid" id="A0A7N2KZP3"/>
<sequence>MAAKTKIRNGETELIAFASTSNLSNIVHRQSDRRSVIASASPVGSEIGIAQIESEIPSSPCRLDVLPSPTVPSLSLSLLAPSTLRQKVHDLFAPSTRTETLAILLNATHRRDELVWKANKAGRFSVKTAYQVALRLIQQDGAEH</sequence>
<accession>A0A7N2KZP3</accession>
<evidence type="ECO:0000313" key="2">
    <source>
        <dbReference type="Proteomes" id="UP000594261"/>
    </source>
</evidence>
<proteinExistence type="predicted"/>
<dbReference type="Proteomes" id="UP000594261">
    <property type="component" value="Chromosome 2"/>
</dbReference>
<dbReference type="Gramene" id="QL02p072876:mrna">
    <property type="protein sequence ID" value="QL02p072876:mrna"/>
    <property type="gene ID" value="QL02p072876"/>
</dbReference>
<keyword evidence="2" id="KW-1185">Reference proteome</keyword>
<reference evidence="1" key="2">
    <citation type="submission" date="2021-01" db="UniProtKB">
        <authorList>
            <consortium name="EnsemblPlants"/>
        </authorList>
    </citation>
    <scope>IDENTIFICATION</scope>
</reference>
<reference evidence="2" key="1">
    <citation type="journal article" date="2016" name="G3 (Bethesda)">
        <title>First Draft Assembly and Annotation of the Genome of a California Endemic Oak Quercus lobata Nee (Fagaceae).</title>
        <authorList>
            <person name="Sork V.L."/>
            <person name="Fitz-Gibbon S.T."/>
            <person name="Puiu D."/>
            <person name="Crepeau M."/>
            <person name="Gugger P.F."/>
            <person name="Sherman R."/>
            <person name="Stevens K."/>
            <person name="Langley C.H."/>
            <person name="Pellegrini M."/>
            <person name="Salzberg S.L."/>
        </authorList>
    </citation>
    <scope>NUCLEOTIDE SEQUENCE [LARGE SCALE GENOMIC DNA]</scope>
    <source>
        <strain evidence="2">cv. SW786</strain>
    </source>
</reference>
<name>A0A7N2KZP3_QUELO</name>
<protein>
    <submittedName>
        <fullName evidence="1">Uncharacterized protein</fullName>
    </submittedName>
</protein>